<keyword evidence="3" id="KW-1185">Reference proteome</keyword>
<dbReference type="InParanoid" id="S0EYW0"/>
<dbReference type="OrthoDB" id="9757917at2"/>
<dbReference type="HOGENOM" id="CLU_2823307_0_0_0"/>
<dbReference type="AlphaFoldDB" id="S0EYW0"/>
<gene>
    <name evidence="2" type="ORF">CCALI_01429</name>
</gene>
<evidence type="ECO:0000313" key="2">
    <source>
        <dbReference type="EMBL" id="CCW35245.1"/>
    </source>
</evidence>
<feature type="region of interest" description="Disordered" evidence="1">
    <location>
        <begin position="1"/>
        <end position="25"/>
    </location>
</feature>
<accession>S0EYW0</accession>
<dbReference type="RefSeq" id="WP_016482783.1">
    <property type="nucleotide sequence ID" value="NC_021487.1"/>
</dbReference>
<evidence type="ECO:0000313" key="3">
    <source>
        <dbReference type="Proteomes" id="UP000014227"/>
    </source>
</evidence>
<name>S0EYW0_CHTCT</name>
<dbReference type="KEGG" id="ccz:CCALI_01429"/>
<dbReference type="EMBL" id="HF951689">
    <property type="protein sequence ID" value="CCW35245.1"/>
    <property type="molecule type" value="Genomic_DNA"/>
</dbReference>
<proteinExistence type="predicted"/>
<sequence>MISTRGRPISADCGSSRQAGGRPGAEVEVTLEIEVRLPNGADEQTVRVVSENCHTLKFTNHGFETD</sequence>
<reference evidence="3" key="1">
    <citation type="submission" date="2013-03" db="EMBL/GenBank/DDBJ databases">
        <title>Genome sequence of Chthonomonas calidirosea, the first sequenced genome from the Armatimonadetes phylum (formally candidate division OP10).</title>
        <authorList>
            <person name="Lee K.C.Y."/>
            <person name="Morgan X.C."/>
            <person name="Dunfield P.F."/>
            <person name="Tamas I."/>
            <person name="Houghton K.M."/>
            <person name="Vyssotski M."/>
            <person name="Ryan J.L.J."/>
            <person name="Lagutin K."/>
            <person name="McDonald I.R."/>
            <person name="Stott M.B."/>
        </authorList>
    </citation>
    <scope>NUCLEOTIDE SEQUENCE [LARGE SCALE GENOMIC DNA]</scope>
    <source>
        <strain evidence="3">DSM 23976 / ICMP 18418 / T49</strain>
    </source>
</reference>
<dbReference type="STRING" id="454171.CP488_02667"/>
<evidence type="ECO:0000256" key="1">
    <source>
        <dbReference type="SAM" id="MobiDB-lite"/>
    </source>
</evidence>
<dbReference type="eggNOG" id="COG1483">
    <property type="taxonomic scope" value="Bacteria"/>
</dbReference>
<dbReference type="Proteomes" id="UP000014227">
    <property type="component" value="Chromosome I"/>
</dbReference>
<protein>
    <submittedName>
        <fullName evidence="2">Uncharacterized protein</fullName>
    </submittedName>
</protein>
<organism evidence="2 3">
    <name type="scientific">Chthonomonas calidirosea (strain DSM 23976 / ICMP 18418 / T49)</name>
    <dbReference type="NCBI Taxonomy" id="1303518"/>
    <lineage>
        <taxon>Bacteria</taxon>
        <taxon>Bacillati</taxon>
        <taxon>Armatimonadota</taxon>
        <taxon>Chthonomonadia</taxon>
        <taxon>Chthonomonadales</taxon>
        <taxon>Chthonomonadaceae</taxon>
        <taxon>Chthonomonas</taxon>
    </lineage>
</organism>